<reference evidence="1 2" key="1">
    <citation type="submission" date="2017-04" db="EMBL/GenBank/DDBJ databases">
        <authorList>
            <person name="Varghese N."/>
            <person name="Submissions S."/>
        </authorList>
    </citation>
    <scope>NUCLEOTIDE SEQUENCE [LARGE SCALE GENOMIC DNA]</scope>
    <source>
        <strain evidence="1 2">DSM 9789</strain>
    </source>
</reference>
<keyword evidence="2" id="KW-1185">Reference proteome</keyword>
<dbReference type="AlphaFoldDB" id="A0A8G2FWZ9"/>
<protein>
    <submittedName>
        <fullName evidence="1">Uncharacterized protein</fullName>
    </submittedName>
</protein>
<evidence type="ECO:0000313" key="1">
    <source>
        <dbReference type="EMBL" id="SMD31006.1"/>
    </source>
</evidence>
<name>A0A8G2FWZ9_PICTO</name>
<gene>
    <name evidence="1" type="ORF">SAMN02745355_0924</name>
</gene>
<accession>A0A8G2FWZ9</accession>
<sequence length="47" mass="5241">MEAWMVSGGVVCNSAFLSGAFMHHHSHQYKNLLRSDGQNESSFLESI</sequence>
<proteinExistence type="predicted"/>
<dbReference type="GeneID" id="42317490"/>
<organism evidence="1 2">
    <name type="scientific">Picrophilus torridus (strain ATCC 700027 / DSM 9790 / JCM 10055 / NBRC 100828 / KAW 2/3)</name>
    <dbReference type="NCBI Taxonomy" id="1122961"/>
    <lineage>
        <taxon>Archaea</taxon>
        <taxon>Methanobacteriati</taxon>
        <taxon>Thermoplasmatota</taxon>
        <taxon>Thermoplasmata</taxon>
        <taxon>Thermoplasmatales</taxon>
        <taxon>Picrophilaceae</taxon>
        <taxon>Picrophilus</taxon>
    </lineage>
</organism>
<evidence type="ECO:0000313" key="2">
    <source>
        <dbReference type="Proteomes" id="UP000192315"/>
    </source>
</evidence>
<dbReference type="RefSeq" id="WP_153274144.1">
    <property type="nucleotide sequence ID" value="NC_005877.1"/>
</dbReference>
<dbReference type="EMBL" id="FWYE01000002">
    <property type="protein sequence ID" value="SMD31006.1"/>
    <property type="molecule type" value="Genomic_DNA"/>
</dbReference>
<comment type="caution">
    <text evidence="1">The sequence shown here is derived from an EMBL/GenBank/DDBJ whole genome shotgun (WGS) entry which is preliminary data.</text>
</comment>
<dbReference type="Proteomes" id="UP000192315">
    <property type="component" value="Unassembled WGS sequence"/>
</dbReference>